<evidence type="ECO:0000313" key="2">
    <source>
        <dbReference type="Proteomes" id="UP000237295"/>
    </source>
</evidence>
<reference evidence="1 2" key="1">
    <citation type="submission" date="2017-03" db="EMBL/GenBank/DDBJ databases">
        <authorList>
            <person name="Hulin M.T."/>
        </authorList>
    </citation>
    <scope>NUCLEOTIDE SEQUENCE [LARGE SCALE GENOMIC DNA]</scope>
    <source>
        <strain evidence="1 2">5264</strain>
    </source>
</reference>
<sequence>MWERACSRKRLSRRPVFCVCTGLFASKLAPTGPRRCRGRHAAVFDDDMRPHAEALGVVHRFLWERACSRKRLSRRPVFCGCTGLFASKLAPTGPMRCRGRHAAVFDDDMRPNAEALGVVHRFLWERACSRKRLSRRPVFCGCTGLFASKLAPTGAMRCRGRHTDIFDEGMRPNAEALGVVRRLCGSELARESDCPDALFFVSALRTDALPRTARRRI</sequence>
<dbReference type="Proteomes" id="UP000237295">
    <property type="component" value="Unassembled WGS sequence"/>
</dbReference>
<proteinExistence type="predicted"/>
<evidence type="ECO:0000313" key="1">
    <source>
        <dbReference type="EMBL" id="POQ00642.1"/>
    </source>
</evidence>
<dbReference type="EMBL" id="NBAQ01000024">
    <property type="protein sequence ID" value="POQ00642.1"/>
    <property type="molecule type" value="Genomic_DNA"/>
</dbReference>
<accession>A0AAE5VS73</accession>
<protein>
    <submittedName>
        <fullName evidence="1">Uncharacterized protein</fullName>
    </submittedName>
</protein>
<organism evidence="1 2">
    <name type="scientific">Pseudomonas syringae pv. syringae</name>
    <dbReference type="NCBI Taxonomy" id="321"/>
    <lineage>
        <taxon>Bacteria</taxon>
        <taxon>Pseudomonadati</taxon>
        <taxon>Pseudomonadota</taxon>
        <taxon>Gammaproteobacteria</taxon>
        <taxon>Pseudomonadales</taxon>
        <taxon>Pseudomonadaceae</taxon>
        <taxon>Pseudomonas</taxon>
        <taxon>Pseudomonas syringae</taxon>
    </lineage>
</organism>
<comment type="caution">
    <text evidence="1">The sequence shown here is derived from an EMBL/GenBank/DDBJ whole genome shotgun (WGS) entry which is preliminary data.</text>
</comment>
<dbReference type="AlphaFoldDB" id="A0AAE5VS73"/>
<name>A0AAE5VS73_PSESY</name>
<gene>
    <name evidence="1" type="ORF">CXB42_26205</name>
</gene>